<dbReference type="InterPro" id="IPR051310">
    <property type="entry name" value="MCP_chemotaxis"/>
</dbReference>
<feature type="compositionally biased region" description="Polar residues" evidence="5">
    <location>
        <begin position="482"/>
        <end position="491"/>
    </location>
</feature>
<evidence type="ECO:0000256" key="1">
    <source>
        <dbReference type="ARBA" id="ARBA00004370"/>
    </source>
</evidence>
<evidence type="ECO:0000256" key="3">
    <source>
        <dbReference type="ARBA" id="ARBA00029447"/>
    </source>
</evidence>
<evidence type="ECO:0000256" key="5">
    <source>
        <dbReference type="SAM" id="MobiDB-lite"/>
    </source>
</evidence>
<organism evidence="9 10">
    <name type="scientific">Hoeflea halophila</name>
    <dbReference type="NCBI Taxonomy" id="714899"/>
    <lineage>
        <taxon>Bacteria</taxon>
        <taxon>Pseudomonadati</taxon>
        <taxon>Pseudomonadota</taxon>
        <taxon>Alphaproteobacteria</taxon>
        <taxon>Hyphomicrobiales</taxon>
        <taxon>Rhizobiaceae</taxon>
        <taxon>Hoeflea</taxon>
    </lineage>
</organism>
<evidence type="ECO:0000256" key="4">
    <source>
        <dbReference type="PROSITE-ProRule" id="PRU00284"/>
    </source>
</evidence>
<dbReference type="GO" id="GO:0007165">
    <property type="term" value="P:signal transduction"/>
    <property type="evidence" value="ECO:0007669"/>
    <property type="project" value="UniProtKB-KW"/>
</dbReference>
<protein>
    <submittedName>
        <fullName evidence="9">Methyl-accepting chemotaxis sensory transducer</fullName>
    </submittedName>
</protein>
<dbReference type="EMBL" id="OCPC01000001">
    <property type="protein sequence ID" value="SOE13403.1"/>
    <property type="molecule type" value="Genomic_DNA"/>
</dbReference>
<comment type="subcellular location">
    <subcellularLocation>
        <location evidence="1">Membrane</location>
    </subcellularLocation>
</comment>
<feature type="region of interest" description="Disordered" evidence="5">
    <location>
        <begin position="482"/>
        <end position="505"/>
    </location>
</feature>
<dbReference type="Gene3D" id="6.10.340.10">
    <property type="match status" value="1"/>
</dbReference>
<dbReference type="AlphaFoldDB" id="A0A286HZX8"/>
<feature type="domain" description="HAMP" evidence="8">
    <location>
        <begin position="301"/>
        <end position="354"/>
    </location>
</feature>
<evidence type="ECO:0000313" key="9">
    <source>
        <dbReference type="EMBL" id="SOE13403.1"/>
    </source>
</evidence>
<sequence>MTLKTRIFLLAPLAILGMLVVGSIFYVGGRIEQNYRADLATIQSLYSLDQNIELALLQARRAEKDFLLRSRESDVVRHGEVTAAVATQISDLQQLAKEEFPAELDQQVETLKAGFAQYLAGFKALVEKNLALGLDEDSGLQGSLRTAVKEAESVLDTLEQPELSVKMLMMRRHEKDFIMRVDEKYVGRLNDRVAEFKQFPIELFGTAANRDAVFELIDVYQKDFQAFATATLEERALRQELSKIYAGIEPALAEIQAFVFERKEATAQELNAVQDSIFQTVILVTALAILVIGVVAVLVARSVGKPLASTVAALQALARGETGVVIEGKERKDEIGDIAVAFDACQALAVEKARREQEEADAREAGERERRAEETRRDAERKRDLETAIRALDAALGRLADGDLTASIADPFVGELDNLRVSFNASVEKLNETLTEVKANTDSIAGNSEEMRAAVDDLSKRTERQAAALEESSAALEQINSTVASSSNRAQDATRKVSEAKTASDASTRVVTDAVQAMQNIKGASEEISKIIGVIDEIAFQTNLLALNAGVEAARAGEAGRGFAVVAQEVRELAGRSATAAKEIKTLISKSSEAVDSGVDLVKATGDALATIAGQVSDINDHIHSIATAAKEQSTGLQEVSSAVSQMDQVTQQNAAMVEEATALTHRLSGETAELSSLVQRFRIAGAGASLSPAQPSHTSRPAPRVQISPAAATAAAPARPSPAKAMVNKVRQAFSSNGSAAVEQDWSEF</sequence>
<keyword evidence="6" id="KW-0812">Transmembrane</keyword>
<dbReference type="GO" id="GO:0005886">
    <property type="term" value="C:plasma membrane"/>
    <property type="evidence" value="ECO:0007669"/>
    <property type="project" value="TreeGrafter"/>
</dbReference>
<comment type="similarity">
    <text evidence="3">Belongs to the methyl-accepting chemotaxis (MCP) protein family.</text>
</comment>
<feature type="region of interest" description="Disordered" evidence="5">
    <location>
        <begin position="356"/>
        <end position="382"/>
    </location>
</feature>
<dbReference type="InterPro" id="IPR003660">
    <property type="entry name" value="HAMP_dom"/>
</dbReference>
<feature type="domain" description="Methyl-accepting transducer" evidence="7">
    <location>
        <begin position="440"/>
        <end position="669"/>
    </location>
</feature>
<dbReference type="SMART" id="SM00283">
    <property type="entry name" value="MA"/>
    <property type="match status" value="1"/>
</dbReference>
<dbReference type="RefSeq" id="WP_179758949.1">
    <property type="nucleotide sequence ID" value="NZ_OCPC01000001.1"/>
</dbReference>
<dbReference type="SMART" id="SM01358">
    <property type="entry name" value="HBM"/>
    <property type="match status" value="1"/>
</dbReference>
<dbReference type="Pfam" id="PF00672">
    <property type="entry name" value="HAMP"/>
    <property type="match status" value="2"/>
</dbReference>
<feature type="transmembrane region" description="Helical" evidence="6">
    <location>
        <begin position="7"/>
        <end position="28"/>
    </location>
</feature>
<dbReference type="SUPFAM" id="SSF158472">
    <property type="entry name" value="HAMP domain-like"/>
    <property type="match status" value="1"/>
</dbReference>
<dbReference type="Gene3D" id="1.10.287.950">
    <property type="entry name" value="Methyl-accepting chemotaxis protein"/>
    <property type="match status" value="1"/>
</dbReference>
<accession>A0A286HZX8</accession>
<keyword evidence="10" id="KW-1185">Reference proteome</keyword>
<reference evidence="10" key="1">
    <citation type="submission" date="2017-08" db="EMBL/GenBank/DDBJ databases">
        <authorList>
            <person name="Varghese N."/>
            <person name="Submissions S."/>
        </authorList>
    </citation>
    <scope>NUCLEOTIDE SEQUENCE [LARGE SCALE GENOMIC DNA]</scope>
    <source>
        <strain evidence="10">KCTC 23107</strain>
    </source>
</reference>
<dbReference type="PROSITE" id="PS50885">
    <property type="entry name" value="HAMP"/>
    <property type="match status" value="2"/>
</dbReference>
<evidence type="ECO:0000259" key="8">
    <source>
        <dbReference type="PROSITE" id="PS50885"/>
    </source>
</evidence>
<dbReference type="InterPro" id="IPR032255">
    <property type="entry name" value="HBM"/>
</dbReference>
<keyword evidence="2" id="KW-0145">Chemotaxis</keyword>
<feature type="region of interest" description="Disordered" evidence="5">
    <location>
        <begin position="690"/>
        <end position="725"/>
    </location>
</feature>
<dbReference type="InterPro" id="IPR004089">
    <property type="entry name" value="MCPsignal_dom"/>
</dbReference>
<dbReference type="SMART" id="SM00304">
    <property type="entry name" value="HAMP"/>
    <property type="match status" value="2"/>
</dbReference>
<feature type="domain" description="HAMP" evidence="8">
    <location>
        <begin position="383"/>
        <end position="435"/>
    </location>
</feature>
<dbReference type="PROSITE" id="PS50111">
    <property type="entry name" value="CHEMOTAXIS_TRANSDUC_2"/>
    <property type="match status" value="1"/>
</dbReference>
<dbReference type="GO" id="GO:0006935">
    <property type="term" value="P:chemotaxis"/>
    <property type="evidence" value="ECO:0007669"/>
    <property type="project" value="UniProtKB-KW"/>
</dbReference>
<name>A0A286HZX8_9HYPH</name>
<evidence type="ECO:0000313" key="10">
    <source>
        <dbReference type="Proteomes" id="UP000219465"/>
    </source>
</evidence>
<dbReference type="FunFam" id="1.10.287.950:FF:000001">
    <property type="entry name" value="Methyl-accepting chemotaxis sensory transducer"/>
    <property type="match status" value="1"/>
</dbReference>
<dbReference type="SUPFAM" id="SSF58104">
    <property type="entry name" value="Methyl-accepting chemotaxis protein (MCP) signaling domain"/>
    <property type="match status" value="1"/>
</dbReference>
<keyword evidence="6" id="KW-1133">Transmembrane helix</keyword>
<gene>
    <name evidence="9" type="ORF">SAMN05877838_0924</name>
</gene>
<keyword evidence="4" id="KW-0807">Transducer</keyword>
<evidence type="ECO:0000256" key="2">
    <source>
        <dbReference type="ARBA" id="ARBA00022500"/>
    </source>
</evidence>
<dbReference type="PANTHER" id="PTHR43531:SF11">
    <property type="entry name" value="METHYL-ACCEPTING CHEMOTAXIS PROTEIN 3"/>
    <property type="match status" value="1"/>
</dbReference>
<feature type="compositionally biased region" description="Low complexity" evidence="5">
    <location>
        <begin position="710"/>
        <end position="725"/>
    </location>
</feature>
<dbReference type="PANTHER" id="PTHR43531">
    <property type="entry name" value="PROTEIN ICFG"/>
    <property type="match status" value="1"/>
</dbReference>
<dbReference type="GO" id="GO:0004888">
    <property type="term" value="F:transmembrane signaling receptor activity"/>
    <property type="evidence" value="ECO:0007669"/>
    <property type="project" value="TreeGrafter"/>
</dbReference>
<dbReference type="Proteomes" id="UP000219465">
    <property type="component" value="Unassembled WGS sequence"/>
</dbReference>
<dbReference type="Pfam" id="PF00015">
    <property type="entry name" value="MCPsignal"/>
    <property type="match status" value="1"/>
</dbReference>
<evidence type="ECO:0000256" key="6">
    <source>
        <dbReference type="SAM" id="Phobius"/>
    </source>
</evidence>
<dbReference type="CDD" id="cd11386">
    <property type="entry name" value="MCP_signal"/>
    <property type="match status" value="1"/>
</dbReference>
<feature type="transmembrane region" description="Helical" evidence="6">
    <location>
        <begin position="277"/>
        <end position="300"/>
    </location>
</feature>
<keyword evidence="6" id="KW-0472">Membrane</keyword>
<evidence type="ECO:0000259" key="7">
    <source>
        <dbReference type="PROSITE" id="PS50111"/>
    </source>
</evidence>
<proteinExistence type="inferred from homology"/>